<dbReference type="InterPro" id="IPR003675">
    <property type="entry name" value="Rce1/LyrA-like_dom"/>
</dbReference>
<feature type="transmembrane region" description="Helical" evidence="1">
    <location>
        <begin position="15"/>
        <end position="38"/>
    </location>
</feature>
<organism evidence="3 4">
    <name type="scientific">Staphylococcus kloosii</name>
    <dbReference type="NCBI Taxonomy" id="29384"/>
    <lineage>
        <taxon>Bacteria</taxon>
        <taxon>Bacillati</taxon>
        <taxon>Bacillota</taxon>
        <taxon>Bacilli</taxon>
        <taxon>Bacillales</taxon>
        <taxon>Staphylococcaceae</taxon>
        <taxon>Staphylococcus</taxon>
    </lineage>
</organism>
<accession>A0A151A1Q9</accession>
<name>A0A151A1Q9_9STAP</name>
<feature type="transmembrane region" description="Helical" evidence="1">
    <location>
        <begin position="139"/>
        <end position="160"/>
    </location>
</feature>
<gene>
    <name evidence="3" type="ORF">A0131_00570</name>
</gene>
<dbReference type="PANTHER" id="PTHR36435">
    <property type="entry name" value="SLR1288 PROTEIN"/>
    <property type="match status" value="1"/>
</dbReference>
<evidence type="ECO:0000313" key="4">
    <source>
        <dbReference type="Proteomes" id="UP000075418"/>
    </source>
</evidence>
<evidence type="ECO:0000259" key="2">
    <source>
        <dbReference type="Pfam" id="PF02517"/>
    </source>
</evidence>
<feature type="transmembrane region" description="Helical" evidence="1">
    <location>
        <begin position="92"/>
        <end position="109"/>
    </location>
</feature>
<dbReference type="AlphaFoldDB" id="A0A151A1Q9"/>
<feature type="domain" description="CAAX prenyl protease 2/Lysostaphin resistance protein A-like" evidence="2">
    <location>
        <begin position="141"/>
        <end position="233"/>
    </location>
</feature>
<protein>
    <recommendedName>
        <fullName evidence="2">CAAX prenyl protease 2/Lysostaphin resistance protein A-like domain-containing protein</fullName>
    </recommendedName>
</protein>
<dbReference type="RefSeq" id="WP_061853536.1">
    <property type="nucleotide sequence ID" value="NZ_JADIIQ010000002.1"/>
</dbReference>
<proteinExistence type="predicted"/>
<evidence type="ECO:0000313" key="3">
    <source>
        <dbReference type="EMBL" id="KYH13306.1"/>
    </source>
</evidence>
<dbReference type="EMBL" id="LUGM01000002">
    <property type="protein sequence ID" value="KYH13306.1"/>
    <property type="molecule type" value="Genomic_DNA"/>
</dbReference>
<keyword evidence="1" id="KW-1133">Transmembrane helix</keyword>
<feature type="transmembrane region" description="Helical" evidence="1">
    <location>
        <begin position="197"/>
        <end position="214"/>
    </location>
</feature>
<dbReference type="GO" id="GO:0004175">
    <property type="term" value="F:endopeptidase activity"/>
    <property type="evidence" value="ECO:0007669"/>
    <property type="project" value="UniProtKB-ARBA"/>
</dbReference>
<feature type="transmembrane region" description="Helical" evidence="1">
    <location>
        <begin position="50"/>
        <end position="72"/>
    </location>
</feature>
<keyword evidence="1" id="KW-0812">Transmembrane</keyword>
<comment type="caution">
    <text evidence="3">The sequence shown here is derived from an EMBL/GenBank/DDBJ whole genome shotgun (WGS) entry which is preliminary data.</text>
</comment>
<keyword evidence="1" id="KW-0472">Membrane</keyword>
<dbReference type="InterPro" id="IPR052710">
    <property type="entry name" value="CAAX_protease"/>
</dbReference>
<feature type="transmembrane region" description="Helical" evidence="1">
    <location>
        <begin position="172"/>
        <end position="191"/>
    </location>
</feature>
<dbReference type="Proteomes" id="UP000075418">
    <property type="component" value="Unassembled WGS sequence"/>
</dbReference>
<sequence length="241" mass="27542">MLRSEKYSKVKINKIDFLVIPILIVAMIIFILLGRFYSSVVVDDLSKSEHVMLGALVQLLAYTATIVCYWVIKRKSFVARFNENFNYIVKHWKFIVSVFVITYLLSYIYNYGVQYLPGDLGFEETQNELSLQVIFSNPVFLPITFILIVIVGPFIEELFFRHLLIGELGKKFNFKIMGVISVIAFSFMHVTDAASPLEFGSYCIIAIGIVYAYLKSGRKLGVSVCLHMLNNLIAFIITILM</sequence>
<dbReference type="PANTHER" id="PTHR36435:SF1">
    <property type="entry name" value="CAAX AMINO TERMINAL PROTEASE FAMILY PROTEIN"/>
    <property type="match status" value="1"/>
</dbReference>
<reference evidence="3 4" key="1">
    <citation type="submission" date="2016-02" db="EMBL/GenBank/DDBJ databases">
        <title>Draft genome sequence of hydrocarbon degrading Staphylococcus saprophyticus Strain CNV2, isolated from crude-oil contaminated soil from Noonmati Oil Refinery, Guwahati, Assam, India.</title>
        <authorList>
            <person name="Mukherjee A."/>
            <person name="Chettri B."/>
            <person name="Langpoklakpam J."/>
            <person name="Singh A.K."/>
            <person name="Chattopadhyay D.J."/>
        </authorList>
    </citation>
    <scope>NUCLEOTIDE SEQUENCE [LARGE SCALE GENOMIC DNA]</scope>
    <source>
        <strain evidence="3 4">CNV2</strain>
    </source>
</reference>
<dbReference type="Pfam" id="PF02517">
    <property type="entry name" value="Rce1-like"/>
    <property type="match status" value="1"/>
</dbReference>
<feature type="transmembrane region" description="Helical" evidence="1">
    <location>
        <begin position="221"/>
        <end position="240"/>
    </location>
</feature>
<dbReference type="GO" id="GO:0080120">
    <property type="term" value="P:CAAX-box protein maturation"/>
    <property type="evidence" value="ECO:0007669"/>
    <property type="project" value="UniProtKB-ARBA"/>
</dbReference>
<evidence type="ECO:0000256" key="1">
    <source>
        <dbReference type="SAM" id="Phobius"/>
    </source>
</evidence>